<dbReference type="InterPro" id="IPR023365">
    <property type="entry name" value="Sortase_dom-sf"/>
</dbReference>
<dbReference type="RefSeq" id="WP_344751781.1">
    <property type="nucleotide sequence ID" value="NZ_BAABBW010000001.1"/>
</dbReference>
<dbReference type="NCBIfam" id="NF033747">
    <property type="entry name" value="class_E_sortase"/>
    <property type="match status" value="1"/>
</dbReference>
<reference evidence="5" key="1">
    <citation type="journal article" date="2019" name="Int. J. Syst. Evol. Microbiol.">
        <title>The Global Catalogue of Microorganisms (GCM) 10K type strain sequencing project: providing services to taxonomists for standard genome sequencing and annotation.</title>
        <authorList>
            <consortium name="The Broad Institute Genomics Platform"/>
            <consortium name="The Broad Institute Genome Sequencing Center for Infectious Disease"/>
            <person name="Wu L."/>
            <person name="Ma J."/>
        </authorList>
    </citation>
    <scope>NUCLEOTIDE SEQUENCE [LARGE SCALE GENOMIC DNA]</scope>
    <source>
        <strain evidence="5">JCM 17591</strain>
    </source>
</reference>
<evidence type="ECO:0008006" key="6">
    <source>
        <dbReference type="Google" id="ProtNLM"/>
    </source>
</evidence>
<keyword evidence="5" id="KW-1185">Reference proteome</keyword>
<proteinExistence type="predicted"/>
<feature type="transmembrane region" description="Helical" evidence="3">
    <location>
        <begin position="21"/>
        <end position="42"/>
    </location>
</feature>
<dbReference type="Gene3D" id="2.40.260.10">
    <property type="entry name" value="Sortase"/>
    <property type="match status" value="1"/>
</dbReference>
<gene>
    <name evidence="4" type="ORF">GCM10022287_05930</name>
</gene>
<sequence>MSRPNPESATTPAKPRVRISFLGVAGELLLTAGVLVLLFIGWQNFFNSWVLNGQQNGAAAQLGKQWLEQSGPATGGSPSPSGAAEGGASVGPRADIPVESQPANRQTIAVMYVPRFGIDWKRTIREGTGLDVLNSSQAGIGHYADTGMPGAVGNFAVAAHDTGYGSSFLHMQNLRLGDKIYVQTKDGFYTYAFRNYQYVQPNEVAVLDPVPKQQGVQASDRLLTMTTCNPPYHTVERLISYAVLESFSKTPPAAIASEVGQ</sequence>
<keyword evidence="1" id="KW-0378">Hydrolase</keyword>
<dbReference type="Pfam" id="PF04203">
    <property type="entry name" value="Sortase"/>
    <property type="match status" value="1"/>
</dbReference>
<dbReference type="Proteomes" id="UP001501079">
    <property type="component" value="Unassembled WGS sequence"/>
</dbReference>
<evidence type="ECO:0000256" key="2">
    <source>
        <dbReference type="SAM" id="MobiDB-lite"/>
    </source>
</evidence>
<accession>A0ABP7ZSJ7</accession>
<keyword evidence="3" id="KW-0472">Membrane</keyword>
<name>A0ABP7ZSJ7_9MICO</name>
<dbReference type="EMBL" id="BAABBW010000001">
    <property type="protein sequence ID" value="GAA4169430.1"/>
    <property type="molecule type" value="Genomic_DNA"/>
</dbReference>
<evidence type="ECO:0000313" key="5">
    <source>
        <dbReference type="Proteomes" id="UP001501079"/>
    </source>
</evidence>
<evidence type="ECO:0000256" key="1">
    <source>
        <dbReference type="ARBA" id="ARBA00022801"/>
    </source>
</evidence>
<feature type="region of interest" description="Disordered" evidence="2">
    <location>
        <begin position="68"/>
        <end position="98"/>
    </location>
</feature>
<dbReference type="InterPro" id="IPR042003">
    <property type="entry name" value="Sortase_E"/>
</dbReference>
<feature type="compositionally biased region" description="Low complexity" evidence="2">
    <location>
        <begin position="70"/>
        <end position="83"/>
    </location>
</feature>
<evidence type="ECO:0000313" key="4">
    <source>
        <dbReference type="EMBL" id="GAA4169430.1"/>
    </source>
</evidence>
<keyword evidence="3" id="KW-1133">Transmembrane helix</keyword>
<protein>
    <recommendedName>
        <fullName evidence="6">Class E sortase</fullName>
    </recommendedName>
</protein>
<comment type="caution">
    <text evidence="4">The sequence shown here is derived from an EMBL/GenBank/DDBJ whole genome shotgun (WGS) entry which is preliminary data.</text>
</comment>
<dbReference type="InterPro" id="IPR053465">
    <property type="entry name" value="Sortase_Class_E"/>
</dbReference>
<dbReference type="InterPro" id="IPR005754">
    <property type="entry name" value="Sortase"/>
</dbReference>
<dbReference type="SUPFAM" id="SSF63817">
    <property type="entry name" value="Sortase"/>
    <property type="match status" value="1"/>
</dbReference>
<dbReference type="CDD" id="cd05830">
    <property type="entry name" value="Sortase_E"/>
    <property type="match status" value="1"/>
</dbReference>
<dbReference type="NCBIfam" id="TIGR01076">
    <property type="entry name" value="sortase_fam"/>
    <property type="match status" value="1"/>
</dbReference>
<evidence type="ECO:0000256" key="3">
    <source>
        <dbReference type="SAM" id="Phobius"/>
    </source>
</evidence>
<organism evidence="4 5">
    <name type="scientific">Gryllotalpicola koreensis</name>
    <dbReference type="NCBI Taxonomy" id="993086"/>
    <lineage>
        <taxon>Bacteria</taxon>
        <taxon>Bacillati</taxon>
        <taxon>Actinomycetota</taxon>
        <taxon>Actinomycetes</taxon>
        <taxon>Micrococcales</taxon>
        <taxon>Microbacteriaceae</taxon>
        <taxon>Gryllotalpicola</taxon>
    </lineage>
</organism>
<keyword evidence="3" id="KW-0812">Transmembrane</keyword>